<dbReference type="AlphaFoldDB" id="A0AAV5JBT4"/>
<keyword evidence="3" id="KW-0238">DNA-binding</keyword>
<comment type="caution">
    <text evidence="8">The sequence shown here is derived from an EMBL/GenBank/DDBJ whole genome shotgun (WGS) entry which is preliminary data.</text>
</comment>
<evidence type="ECO:0000256" key="2">
    <source>
        <dbReference type="ARBA" id="ARBA00023015"/>
    </source>
</evidence>
<feature type="compositionally biased region" description="Basic and acidic residues" evidence="6">
    <location>
        <begin position="31"/>
        <end position="42"/>
    </location>
</feature>
<evidence type="ECO:0000256" key="1">
    <source>
        <dbReference type="ARBA" id="ARBA00004123"/>
    </source>
</evidence>
<keyword evidence="5" id="KW-0539">Nucleus</keyword>
<dbReference type="Pfam" id="PF03634">
    <property type="entry name" value="TCP"/>
    <property type="match status" value="1"/>
</dbReference>
<keyword evidence="9" id="KW-1185">Reference proteome</keyword>
<dbReference type="InterPro" id="IPR005333">
    <property type="entry name" value="Transcription_factor_TCP"/>
</dbReference>
<gene>
    <name evidence="8" type="ORF">SLEP1_g19982</name>
</gene>
<comment type="subcellular location">
    <subcellularLocation>
        <location evidence="1">Nucleus</location>
    </subcellularLocation>
</comment>
<dbReference type="EMBL" id="BPVZ01000028">
    <property type="protein sequence ID" value="GKV08340.1"/>
    <property type="molecule type" value="Genomic_DNA"/>
</dbReference>
<evidence type="ECO:0000313" key="9">
    <source>
        <dbReference type="Proteomes" id="UP001054252"/>
    </source>
</evidence>
<evidence type="ECO:0000256" key="5">
    <source>
        <dbReference type="ARBA" id="ARBA00023242"/>
    </source>
</evidence>
<protein>
    <recommendedName>
        <fullName evidence="7">TCP domain-containing protein</fullName>
    </recommendedName>
</protein>
<dbReference type="GO" id="GO:0003700">
    <property type="term" value="F:DNA-binding transcription factor activity"/>
    <property type="evidence" value="ECO:0007669"/>
    <property type="project" value="InterPro"/>
</dbReference>
<dbReference type="GO" id="GO:0043565">
    <property type="term" value="F:sequence-specific DNA binding"/>
    <property type="evidence" value="ECO:0007669"/>
    <property type="project" value="TreeGrafter"/>
</dbReference>
<evidence type="ECO:0000256" key="6">
    <source>
        <dbReference type="SAM" id="MobiDB-lite"/>
    </source>
</evidence>
<organism evidence="8 9">
    <name type="scientific">Rubroshorea leprosula</name>
    <dbReference type="NCBI Taxonomy" id="152421"/>
    <lineage>
        <taxon>Eukaryota</taxon>
        <taxon>Viridiplantae</taxon>
        <taxon>Streptophyta</taxon>
        <taxon>Embryophyta</taxon>
        <taxon>Tracheophyta</taxon>
        <taxon>Spermatophyta</taxon>
        <taxon>Magnoliopsida</taxon>
        <taxon>eudicotyledons</taxon>
        <taxon>Gunneridae</taxon>
        <taxon>Pentapetalae</taxon>
        <taxon>rosids</taxon>
        <taxon>malvids</taxon>
        <taxon>Malvales</taxon>
        <taxon>Dipterocarpaceae</taxon>
        <taxon>Rubroshorea</taxon>
    </lineage>
</organism>
<sequence length="192" mass="20721">MASEKNMDMEMGPSHSTERSKLVARRKPGREKRDRHAKVDGRDRRIRLSPICAARIFQLTRELGYKTDGETIEWLLRQAEPSIIAATGNGVSQPTSPPASAPATIPGATDLVDVSSSAGFLSSSDCLVPSLNFRDAKPAPETGDPFKQGSVSRPVPSLPPFEFDLVANLNMEFSANEIAMLQSLTGNIAKGN</sequence>
<keyword evidence="4" id="KW-0804">Transcription</keyword>
<evidence type="ECO:0000256" key="4">
    <source>
        <dbReference type="ARBA" id="ARBA00023163"/>
    </source>
</evidence>
<evidence type="ECO:0000256" key="3">
    <source>
        <dbReference type="ARBA" id="ARBA00023125"/>
    </source>
</evidence>
<feature type="domain" description="TCP" evidence="7">
    <location>
        <begin position="32"/>
        <end position="86"/>
    </location>
</feature>
<dbReference type="PANTHER" id="PTHR31072:SF218">
    <property type="entry name" value="TRANSCRIPTION FACTOR TCP11-RELATED"/>
    <property type="match status" value="1"/>
</dbReference>
<dbReference type="PANTHER" id="PTHR31072">
    <property type="entry name" value="TRANSCRIPTION FACTOR TCP4-RELATED"/>
    <property type="match status" value="1"/>
</dbReference>
<keyword evidence="2" id="KW-0805">Transcription regulation</keyword>
<feature type="region of interest" description="Disordered" evidence="6">
    <location>
        <begin position="1"/>
        <end position="42"/>
    </location>
</feature>
<evidence type="ECO:0000313" key="8">
    <source>
        <dbReference type="EMBL" id="GKV08340.1"/>
    </source>
</evidence>
<proteinExistence type="predicted"/>
<dbReference type="PROSITE" id="PS51369">
    <property type="entry name" value="TCP"/>
    <property type="match status" value="1"/>
</dbReference>
<dbReference type="Proteomes" id="UP001054252">
    <property type="component" value="Unassembled WGS sequence"/>
</dbReference>
<accession>A0AAV5JBT4</accession>
<evidence type="ECO:0000259" key="7">
    <source>
        <dbReference type="PROSITE" id="PS51369"/>
    </source>
</evidence>
<dbReference type="InterPro" id="IPR017887">
    <property type="entry name" value="TF_TCP_subgr"/>
</dbReference>
<dbReference type="GO" id="GO:0005634">
    <property type="term" value="C:nucleus"/>
    <property type="evidence" value="ECO:0007669"/>
    <property type="project" value="UniProtKB-SubCell"/>
</dbReference>
<reference evidence="8 9" key="1">
    <citation type="journal article" date="2021" name="Commun. Biol.">
        <title>The genome of Shorea leprosula (Dipterocarpaceae) highlights the ecological relevance of drought in aseasonal tropical rainforests.</title>
        <authorList>
            <person name="Ng K.K.S."/>
            <person name="Kobayashi M.J."/>
            <person name="Fawcett J.A."/>
            <person name="Hatakeyama M."/>
            <person name="Paape T."/>
            <person name="Ng C.H."/>
            <person name="Ang C.C."/>
            <person name="Tnah L.H."/>
            <person name="Lee C.T."/>
            <person name="Nishiyama T."/>
            <person name="Sese J."/>
            <person name="O'Brien M.J."/>
            <person name="Copetti D."/>
            <person name="Mohd Noor M.I."/>
            <person name="Ong R.C."/>
            <person name="Putra M."/>
            <person name="Sireger I.Z."/>
            <person name="Indrioko S."/>
            <person name="Kosugi Y."/>
            <person name="Izuno A."/>
            <person name="Isagi Y."/>
            <person name="Lee S.L."/>
            <person name="Shimizu K.K."/>
        </authorList>
    </citation>
    <scope>NUCLEOTIDE SEQUENCE [LARGE SCALE GENOMIC DNA]</scope>
    <source>
        <strain evidence="8">214</strain>
    </source>
</reference>
<name>A0AAV5JBT4_9ROSI</name>